<proteinExistence type="predicted"/>
<accession>A0ABS6F7T8</accession>
<sequence>MEDIIIIRATDPDGTIYQRIRDALGGIPAEEIDLSPHKNAVLDFPGLIIQIKAGVVLRGGISVQLNYGEFSMLCHLARHPGRIFSRDQLYNAVYGEDHFFSNTVPNTICRIRSKNEPDPRHPTYIKTVVGMGYKFVIPEKH</sequence>
<feature type="domain" description="OmpR/PhoB-type" evidence="3">
    <location>
        <begin position="39"/>
        <end position="137"/>
    </location>
</feature>
<dbReference type="RefSeq" id="WP_216559057.1">
    <property type="nucleotide sequence ID" value="NZ_JAHLQN010000001.1"/>
</dbReference>
<evidence type="ECO:0000256" key="1">
    <source>
        <dbReference type="ARBA" id="ARBA00023125"/>
    </source>
</evidence>
<evidence type="ECO:0000313" key="5">
    <source>
        <dbReference type="Proteomes" id="UP000787672"/>
    </source>
</evidence>
<keyword evidence="1 2" id="KW-0238">DNA-binding</keyword>
<evidence type="ECO:0000259" key="3">
    <source>
        <dbReference type="PROSITE" id="PS51755"/>
    </source>
</evidence>
<gene>
    <name evidence="4" type="ORF">KQI82_04110</name>
</gene>
<protein>
    <submittedName>
        <fullName evidence="4">Winged helix-turn-helix domain-containing protein</fullName>
    </submittedName>
</protein>
<keyword evidence="5" id="KW-1185">Reference proteome</keyword>
<dbReference type="PROSITE" id="PS51755">
    <property type="entry name" value="OMPR_PHOB"/>
    <property type="match status" value="1"/>
</dbReference>
<dbReference type="EMBL" id="JAHLQN010000001">
    <property type="protein sequence ID" value="MBU5626105.1"/>
    <property type="molecule type" value="Genomic_DNA"/>
</dbReference>
<reference evidence="4 5" key="1">
    <citation type="submission" date="2021-06" db="EMBL/GenBank/DDBJ databases">
        <authorList>
            <person name="Sun Q."/>
            <person name="Li D."/>
        </authorList>
    </citation>
    <scope>NUCLEOTIDE SEQUENCE [LARGE SCALE GENOMIC DNA]</scope>
    <source>
        <strain evidence="4 5">MSJ-2</strain>
    </source>
</reference>
<name>A0ABS6F7T8_9FIRM</name>
<evidence type="ECO:0000256" key="2">
    <source>
        <dbReference type="PROSITE-ProRule" id="PRU01091"/>
    </source>
</evidence>
<dbReference type="SMART" id="SM00862">
    <property type="entry name" value="Trans_reg_C"/>
    <property type="match status" value="1"/>
</dbReference>
<feature type="DNA-binding region" description="OmpR/PhoB-type" evidence="2">
    <location>
        <begin position="39"/>
        <end position="137"/>
    </location>
</feature>
<dbReference type="Pfam" id="PF00486">
    <property type="entry name" value="Trans_reg_C"/>
    <property type="match status" value="1"/>
</dbReference>
<comment type="caution">
    <text evidence="4">The sequence shown here is derived from an EMBL/GenBank/DDBJ whole genome shotgun (WGS) entry which is preliminary data.</text>
</comment>
<dbReference type="Proteomes" id="UP000787672">
    <property type="component" value="Unassembled WGS sequence"/>
</dbReference>
<dbReference type="CDD" id="cd00383">
    <property type="entry name" value="trans_reg_C"/>
    <property type="match status" value="1"/>
</dbReference>
<evidence type="ECO:0000313" key="4">
    <source>
        <dbReference type="EMBL" id="MBU5626105.1"/>
    </source>
</evidence>
<dbReference type="InterPro" id="IPR001867">
    <property type="entry name" value="OmpR/PhoB-type_DNA-bd"/>
</dbReference>
<organism evidence="4 5">
    <name type="scientific">Dysosmobacter acutus</name>
    <dbReference type="NCBI Taxonomy" id="2841504"/>
    <lineage>
        <taxon>Bacteria</taxon>
        <taxon>Bacillati</taxon>
        <taxon>Bacillota</taxon>
        <taxon>Clostridia</taxon>
        <taxon>Eubacteriales</taxon>
        <taxon>Oscillospiraceae</taxon>
        <taxon>Dysosmobacter</taxon>
    </lineage>
</organism>